<dbReference type="OMA" id="TPFANEH"/>
<feature type="domain" description="Zinc finger CHCC-type" evidence="1">
    <location>
        <begin position="89"/>
        <end position="124"/>
    </location>
</feature>
<dbReference type="AlphaFoldDB" id="A0A0L0HR08"/>
<dbReference type="PANTHER" id="PTHR13156">
    <property type="entry name" value="NADH-UBIQUINONE OXIDOREDUCTASE 13 KD-A SUBUNIT"/>
    <property type="match status" value="1"/>
</dbReference>
<dbReference type="VEuPathDB" id="FungiDB:SPPG_02330"/>
<dbReference type="Gene3D" id="2.60.260.40">
    <property type="entry name" value="q5lls5 like domains"/>
    <property type="match status" value="1"/>
</dbReference>
<evidence type="ECO:0000313" key="3">
    <source>
        <dbReference type="Proteomes" id="UP000053201"/>
    </source>
</evidence>
<dbReference type="Proteomes" id="UP000053201">
    <property type="component" value="Unassembled WGS sequence"/>
</dbReference>
<evidence type="ECO:0000259" key="1">
    <source>
        <dbReference type="Pfam" id="PF10276"/>
    </source>
</evidence>
<reference evidence="2 3" key="1">
    <citation type="submission" date="2009-08" db="EMBL/GenBank/DDBJ databases">
        <title>The Genome Sequence of Spizellomyces punctatus strain DAOM BR117.</title>
        <authorList>
            <consortium name="The Broad Institute Genome Sequencing Platform"/>
            <person name="Russ C."/>
            <person name="Cuomo C."/>
            <person name="Shea T."/>
            <person name="Young S.K."/>
            <person name="Zeng Q."/>
            <person name="Koehrsen M."/>
            <person name="Haas B."/>
            <person name="Borodovsky M."/>
            <person name="Guigo R."/>
            <person name="Alvarado L."/>
            <person name="Berlin A."/>
            <person name="Bochicchio J."/>
            <person name="Borenstein D."/>
            <person name="Chapman S."/>
            <person name="Chen Z."/>
            <person name="Engels R."/>
            <person name="Freedman E."/>
            <person name="Gellesch M."/>
            <person name="Goldberg J."/>
            <person name="Griggs A."/>
            <person name="Gujja S."/>
            <person name="Heiman D."/>
            <person name="Hepburn T."/>
            <person name="Howarth C."/>
            <person name="Jen D."/>
            <person name="Larson L."/>
            <person name="Lewis B."/>
            <person name="Mehta T."/>
            <person name="Park D."/>
            <person name="Pearson M."/>
            <person name="Roberts A."/>
            <person name="Saif S."/>
            <person name="Shenoy N."/>
            <person name="Sisk P."/>
            <person name="Stolte C."/>
            <person name="Sykes S."/>
            <person name="Thomson T."/>
            <person name="Walk T."/>
            <person name="White J."/>
            <person name="Yandava C."/>
            <person name="Burger G."/>
            <person name="Gray M.W."/>
            <person name="Holland P.W.H."/>
            <person name="King N."/>
            <person name="Lang F.B.F."/>
            <person name="Roger A.J."/>
            <person name="Ruiz-Trillo I."/>
            <person name="Lander E."/>
            <person name="Nusbaum C."/>
        </authorList>
    </citation>
    <scope>NUCLEOTIDE SEQUENCE [LARGE SCALE GENOMIC DNA]</scope>
    <source>
        <strain evidence="2 3">DAOM BR117</strain>
    </source>
</reference>
<dbReference type="GO" id="GO:0006120">
    <property type="term" value="P:mitochondrial electron transport, NADH to ubiquinone"/>
    <property type="evidence" value="ECO:0007669"/>
    <property type="project" value="TreeGrafter"/>
</dbReference>
<dbReference type="OrthoDB" id="307899at2759"/>
<dbReference type="PANTHER" id="PTHR13156:SF0">
    <property type="entry name" value="NADH DEHYDROGENASE [UBIQUINONE] IRON-SULFUR PROTEIN 6, MITOCHONDRIAL"/>
    <property type="match status" value="1"/>
</dbReference>
<dbReference type="InParanoid" id="A0A0L0HR08"/>
<proteinExistence type="predicted"/>
<dbReference type="GO" id="GO:0005739">
    <property type="term" value="C:mitochondrion"/>
    <property type="evidence" value="ECO:0007669"/>
    <property type="project" value="GOC"/>
</dbReference>
<organism evidence="2 3">
    <name type="scientific">Spizellomyces punctatus (strain DAOM BR117)</name>
    <dbReference type="NCBI Taxonomy" id="645134"/>
    <lineage>
        <taxon>Eukaryota</taxon>
        <taxon>Fungi</taxon>
        <taxon>Fungi incertae sedis</taxon>
        <taxon>Chytridiomycota</taxon>
        <taxon>Chytridiomycota incertae sedis</taxon>
        <taxon>Chytridiomycetes</taxon>
        <taxon>Spizellomycetales</taxon>
        <taxon>Spizellomycetaceae</taxon>
        <taxon>Spizellomyces</taxon>
    </lineage>
</organism>
<sequence>MLARTLAHGRRAATASSVSATCSRRLLATQKQVVPQAANRADVWSAHQQKKSVAMTGPRFEQTDFSLQPNPLSAQELIDKVPVTFVEARRVACNGGGGALGHPQVWLNLDKDEPQACGYCGLRFQQKHHH</sequence>
<dbReference type="InterPro" id="IPR019401">
    <property type="entry name" value="Znf_CHCC"/>
</dbReference>
<dbReference type="EMBL" id="KQ257452">
    <property type="protein sequence ID" value="KND03279.1"/>
    <property type="molecule type" value="Genomic_DNA"/>
</dbReference>
<keyword evidence="3" id="KW-1185">Reference proteome</keyword>
<dbReference type="Pfam" id="PF10276">
    <property type="entry name" value="zf-CHCC"/>
    <property type="match status" value="1"/>
</dbReference>
<dbReference type="eggNOG" id="KOG3456">
    <property type="taxonomic scope" value="Eukaryota"/>
</dbReference>
<evidence type="ECO:0000313" key="2">
    <source>
        <dbReference type="EMBL" id="KND03279.1"/>
    </source>
</evidence>
<dbReference type="STRING" id="645134.A0A0L0HR08"/>
<accession>A0A0L0HR08</accession>
<dbReference type="GeneID" id="27685923"/>
<gene>
    <name evidence="2" type="ORF">SPPG_02330</name>
</gene>
<dbReference type="SUPFAM" id="SSF57802">
    <property type="entry name" value="Rubredoxin-like"/>
    <property type="match status" value="1"/>
</dbReference>
<name>A0A0L0HR08_SPIPD</name>
<protein>
    <recommendedName>
        <fullName evidence="1">Zinc finger CHCC-type domain-containing protein</fullName>
    </recommendedName>
</protein>
<dbReference type="RefSeq" id="XP_016611318.1">
    <property type="nucleotide sequence ID" value="XM_016750621.1"/>
</dbReference>